<comment type="caution">
    <text evidence="2">The sequence shown here is derived from an EMBL/GenBank/DDBJ whole genome shotgun (WGS) entry which is preliminary data.</text>
</comment>
<organism evidence="2 3">
    <name type="scientific">Streptomyces millisiae</name>
    <dbReference type="NCBI Taxonomy" id="3075542"/>
    <lineage>
        <taxon>Bacteria</taxon>
        <taxon>Bacillati</taxon>
        <taxon>Actinomycetota</taxon>
        <taxon>Actinomycetes</taxon>
        <taxon>Kitasatosporales</taxon>
        <taxon>Streptomycetaceae</taxon>
        <taxon>Streptomyces</taxon>
    </lineage>
</organism>
<evidence type="ECO:0000259" key="1">
    <source>
        <dbReference type="Pfam" id="PF01869"/>
    </source>
</evidence>
<dbReference type="InterPro" id="IPR002731">
    <property type="entry name" value="ATPase_BadF"/>
</dbReference>
<protein>
    <submittedName>
        <fullName evidence="2">BadF/BadG/BcrA/BcrD ATPase family protein</fullName>
    </submittedName>
</protein>
<dbReference type="SUPFAM" id="SSF53067">
    <property type="entry name" value="Actin-like ATPase domain"/>
    <property type="match status" value="1"/>
</dbReference>
<dbReference type="InterPro" id="IPR043129">
    <property type="entry name" value="ATPase_NBD"/>
</dbReference>
<accession>A0ABU2LUW6</accession>
<dbReference type="PANTHER" id="PTHR43190">
    <property type="entry name" value="N-ACETYL-D-GLUCOSAMINE KINASE"/>
    <property type="match status" value="1"/>
</dbReference>
<evidence type="ECO:0000313" key="2">
    <source>
        <dbReference type="EMBL" id="MDT0321335.1"/>
    </source>
</evidence>
<sequence length="344" mass="33790">MTEGPAAGPRFVLGVDSGGSGLRVALARVASGSAAEPCGVVASDEPVPTTGGGIDAGRLVARLLPAARRLLAEAGGSRVVAGCVGAAGMQTLGGRLRAELPEALATGLGARRLVLAADVVTGHVGALGGRPGAVVAAGTGLIALGLDGHHWRRADGWGHLLGDCGGGSWIGREGLTAALRAHDGRAGGSAALLARVEAVLGPAAGLPGLLYPRSDRPAWLAAFAPEVARCATAEPPDPVSVAILRAAAGEIAATAAAVCPPVAEPVIALTGGLLRLGEPLLRPLREELAARLPAATLVPAAGDPLHGALTLAARAAAGPLGLPEEPGLLSVHEVPAHDGRVAAR</sequence>
<dbReference type="RefSeq" id="WP_311601546.1">
    <property type="nucleotide sequence ID" value="NZ_JAVREM010000038.1"/>
</dbReference>
<dbReference type="Proteomes" id="UP001183420">
    <property type="component" value="Unassembled WGS sequence"/>
</dbReference>
<dbReference type="EMBL" id="JAVREM010000038">
    <property type="protein sequence ID" value="MDT0321335.1"/>
    <property type="molecule type" value="Genomic_DNA"/>
</dbReference>
<dbReference type="PANTHER" id="PTHR43190:SF3">
    <property type="entry name" value="N-ACETYL-D-GLUCOSAMINE KINASE"/>
    <property type="match status" value="1"/>
</dbReference>
<dbReference type="Pfam" id="PF01869">
    <property type="entry name" value="BcrAD_BadFG"/>
    <property type="match status" value="1"/>
</dbReference>
<reference evidence="3" key="1">
    <citation type="submission" date="2023-07" db="EMBL/GenBank/DDBJ databases">
        <title>30 novel species of actinomycetes from the DSMZ collection.</title>
        <authorList>
            <person name="Nouioui I."/>
        </authorList>
    </citation>
    <scope>NUCLEOTIDE SEQUENCE [LARGE SCALE GENOMIC DNA]</scope>
    <source>
        <strain evidence="3">DSM 44918</strain>
    </source>
</reference>
<feature type="domain" description="ATPase BadF/BadG/BcrA/BcrD type" evidence="1">
    <location>
        <begin position="13"/>
        <end position="309"/>
    </location>
</feature>
<dbReference type="Gene3D" id="3.30.420.40">
    <property type="match status" value="2"/>
</dbReference>
<proteinExistence type="predicted"/>
<keyword evidence="3" id="KW-1185">Reference proteome</keyword>
<name>A0ABU2LUW6_9ACTN</name>
<gene>
    <name evidence="2" type="ORF">RNC47_23695</name>
</gene>
<evidence type="ECO:0000313" key="3">
    <source>
        <dbReference type="Proteomes" id="UP001183420"/>
    </source>
</evidence>
<dbReference type="InterPro" id="IPR052519">
    <property type="entry name" value="Euk-type_GlcNAc_Kinase"/>
</dbReference>